<dbReference type="RefSeq" id="WP_348261001.1">
    <property type="nucleotide sequence ID" value="NZ_CP121196.1"/>
</dbReference>
<dbReference type="SUPFAM" id="SSF55620">
    <property type="entry name" value="Tetrahydrobiopterin biosynthesis enzymes-like"/>
    <property type="match status" value="1"/>
</dbReference>
<evidence type="ECO:0000256" key="9">
    <source>
        <dbReference type="ARBA" id="ARBA00031449"/>
    </source>
</evidence>
<accession>A0AAU7DFA7</accession>
<dbReference type="FunFam" id="3.30.479.10:FF:000003">
    <property type="entry name" value="6-pyruvoyl tetrahydrobiopterin synthase"/>
    <property type="match status" value="1"/>
</dbReference>
<proteinExistence type="inferred from homology"/>
<comment type="cofactor">
    <cofactor evidence="1">
        <name>Zn(2+)</name>
        <dbReference type="ChEBI" id="CHEBI:29105"/>
    </cofactor>
</comment>
<dbReference type="EC" id="4.1.2.50" evidence="4"/>
<dbReference type="Gene3D" id="3.30.479.10">
    <property type="entry name" value="6-pyruvoyl tetrahydropterin synthase/QueD"/>
    <property type="match status" value="1"/>
</dbReference>
<dbReference type="InterPro" id="IPR007115">
    <property type="entry name" value="6-PTP_synth/QueD"/>
</dbReference>
<evidence type="ECO:0000256" key="5">
    <source>
        <dbReference type="ARBA" id="ARBA00018141"/>
    </source>
</evidence>
<gene>
    <name evidence="11" type="ORF">P8935_14445</name>
</gene>
<dbReference type="PROSITE" id="PS00987">
    <property type="entry name" value="PTPS_1"/>
    <property type="match status" value="1"/>
</dbReference>
<comment type="pathway">
    <text evidence="2">Purine metabolism; 7-cyano-7-deazaguanine biosynthesis.</text>
</comment>
<comment type="similarity">
    <text evidence="3">Belongs to the PTPS family. QueD subfamily.</text>
</comment>
<sequence length="136" mass="15486">MQTAYFGRRYMLSASHRLHSDALSDEANRKTYGKCNNPHGHGHNYVVEVMVGGPVDSNTGMVVNMATLDEVVQTSILQRFDHTNLNLDPLFVNQVPTTENLCRAVYTVLRDALRTCKLEYVRVEETENNFFQFEGD</sequence>
<dbReference type="EMBL" id="CP121196">
    <property type="protein sequence ID" value="XBH15770.1"/>
    <property type="molecule type" value="Genomic_DNA"/>
</dbReference>
<keyword evidence="8" id="KW-0456">Lyase</keyword>
<evidence type="ECO:0000256" key="4">
    <source>
        <dbReference type="ARBA" id="ARBA00012982"/>
    </source>
</evidence>
<dbReference type="PANTHER" id="PTHR12589:SF7">
    <property type="entry name" value="6-PYRUVOYL TETRAHYDROBIOPTERIN SYNTHASE"/>
    <property type="match status" value="1"/>
</dbReference>
<dbReference type="InterPro" id="IPR038418">
    <property type="entry name" value="6-PTP_synth/QueD_sf"/>
</dbReference>
<dbReference type="GO" id="GO:0003874">
    <property type="term" value="F:6-pyruvoyltetrahydropterin synthase activity"/>
    <property type="evidence" value="ECO:0007669"/>
    <property type="project" value="InterPro"/>
</dbReference>
<organism evidence="11">
    <name type="scientific">Telmatobacter sp. DSM 110680</name>
    <dbReference type="NCBI Taxonomy" id="3036704"/>
    <lineage>
        <taxon>Bacteria</taxon>
        <taxon>Pseudomonadati</taxon>
        <taxon>Acidobacteriota</taxon>
        <taxon>Terriglobia</taxon>
        <taxon>Terriglobales</taxon>
        <taxon>Acidobacteriaceae</taxon>
        <taxon>Telmatobacter</taxon>
    </lineage>
</organism>
<keyword evidence="6" id="KW-0479">Metal-binding</keyword>
<dbReference type="Pfam" id="PF01242">
    <property type="entry name" value="PTPS"/>
    <property type="match status" value="1"/>
</dbReference>
<name>A0AAU7DFA7_9BACT</name>
<evidence type="ECO:0000256" key="3">
    <source>
        <dbReference type="ARBA" id="ARBA00008900"/>
    </source>
</evidence>
<dbReference type="GO" id="GO:0070497">
    <property type="term" value="F:6-carboxytetrahydropterin synthase activity"/>
    <property type="evidence" value="ECO:0007669"/>
    <property type="project" value="UniProtKB-EC"/>
</dbReference>
<evidence type="ECO:0000256" key="6">
    <source>
        <dbReference type="ARBA" id="ARBA00022723"/>
    </source>
</evidence>
<evidence type="ECO:0000313" key="11">
    <source>
        <dbReference type="EMBL" id="XBH15770.1"/>
    </source>
</evidence>
<comment type="catalytic activity">
    <reaction evidence="10">
        <text>7,8-dihydroneopterin 3'-triphosphate + H2O = 6-carboxy-5,6,7,8-tetrahydropterin + triphosphate + acetaldehyde + 2 H(+)</text>
        <dbReference type="Rhea" id="RHEA:27966"/>
        <dbReference type="ChEBI" id="CHEBI:15343"/>
        <dbReference type="ChEBI" id="CHEBI:15377"/>
        <dbReference type="ChEBI" id="CHEBI:15378"/>
        <dbReference type="ChEBI" id="CHEBI:18036"/>
        <dbReference type="ChEBI" id="CHEBI:58462"/>
        <dbReference type="ChEBI" id="CHEBI:61032"/>
        <dbReference type="EC" id="4.1.2.50"/>
    </reaction>
</comment>
<dbReference type="GO" id="GO:0006729">
    <property type="term" value="P:tetrahydrobiopterin biosynthetic process"/>
    <property type="evidence" value="ECO:0007669"/>
    <property type="project" value="InterPro"/>
</dbReference>
<dbReference type="PANTHER" id="PTHR12589">
    <property type="entry name" value="PYRUVOYL TETRAHYDROBIOPTERIN SYNTHASE"/>
    <property type="match status" value="1"/>
</dbReference>
<evidence type="ECO:0000256" key="7">
    <source>
        <dbReference type="ARBA" id="ARBA00022833"/>
    </source>
</evidence>
<dbReference type="GO" id="GO:0046872">
    <property type="term" value="F:metal ion binding"/>
    <property type="evidence" value="ECO:0007669"/>
    <property type="project" value="UniProtKB-KW"/>
</dbReference>
<dbReference type="AlphaFoldDB" id="A0AAU7DFA7"/>
<evidence type="ECO:0000256" key="1">
    <source>
        <dbReference type="ARBA" id="ARBA00001947"/>
    </source>
</evidence>
<evidence type="ECO:0000256" key="10">
    <source>
        <dbReference type="ARBA" id="ARBA00048807"/>
    </source>
</evidence>
<evidence type="ECO:0000256" key="2">
    <source>
        <dbReference type="ARBA" id="ARBA00005061"/>
    </source>
</evidence>
<protein>
    <recommendedName>
        <fullName evidence="5">6-carboxy-5,6,7,8-tetrahydropterin synthase</fullName>
        <ecNumber evidence="4">4.1.2.50</ecNumber>
    </recommendedName>
    <alternativeName>
        <fullName evidence="9">Queuosine biosynthesis protein QueD</fullName>
    </alternativeName>
</protein>
<evidence type="ECO:0000256" key="8">
    <source>
        <dbReference type="ARBA" id="ARBA00023239"/>
    </source>
</evidence>
<dbReference type="InterPro" id="IPR022470">
    <property type="entry name" value="PTPS_Cys_AS"/>
</dbReference>
<keyword evidence="7" id="KW-0862">Zinc</keyword>
<reference evidence="11" key="1">
    <citation type="submission" date="2023-03" db="EMBL/GenBank/DDBJ databases">
        <title>Edaphobacter sp.</title>
        <authorList>
            <person name="Huber K.J."/>
            <person name="Papendorf J."/>
            <person name="Pilke C."/>
            <person name="Bunk B."/>
            <person name="Sproeer C."/>
            <person name="Pester M."/>
        </authorList>
    </citation>
    <scope>NUCLEOTIDE SEQUENCE</scope>
    <source>
        <strain evidence="11">DSM 110680</strain>
    </source>
</reference>